<keyword evidence="4" id="KW-0378">Hydrolase</keyword>
<evidence type="ECO:0000256" key="3">
    <source>
        <dbReference type="ARBA" id="ARBA00022723"/>
    </source>
</evidence>
<reference evidence="8 9" key="1">
    <citation type="submission" date="2020-05" db="EMBL/GenBank/DDBJ databases">
        <title>Draft genome sequence of Desulfovibrio sp. strain HN2T.</title>
        <authorList>
            <person name="Ueno A."/>
            <person name="Tamazawa S."/>
            <person name="Tamamura S."/>
            <person name="Murakami T."/>
            <person name="Kiyama T."/>
            <person name="Inomata H."/>
            <person name="Amano Y."/>
            <person name="Miyakawa K."/>
            <person name="Tamaki H."/>
            <person name="Naganuma T."/>
            <person name="Kaneko K."/>
        </authorList>
    </citation>
    <scope>NUCLEOTIDE SEQUENCE [LARGE SCALE GENOMIC DNA]</scope>
    <source>
        <strain evidence="8 9">HN2</strain>
    </source>
</reference>
<dbReference type="RefSeq" id="WP_174403606.1">
    <property type="nucleotide sequence ID" value="NZ_BLVO01000004.1"/>
</dbReference>
<evidence type="ECO:0000256" key="6">
    <source>
        <dbReference type="ARBA" id="ARBA00023049"/>
    </source>
</evidence>
<name>A0A7J0BE03_9BACT</name>
<evidence type="ECO:0000256" key="1">
    <source>
        <dbReference type="ARBA" id="ARBA00001947"/>
    </source>
</evidence>
<keyword evidence="2" id="KW-0645">Protease</keyword>
<dbReference type="SMART" id="SM01264">
    <property type="entry name" value="M16C_associated"/>
    <property type="match status" value="1"/>
</dbReference>
<dbReference type="Proteomes" id="UP000503840">
    <property type="component" value="Unassembled WGS sequence"/>
</dbReference>
<dbReference type="GO" id="GO:0016485">
    <property type="term" value="P:protein processing"/>
    <property type="evidence" value="ECO:0007669"/>
    <property type="project" value="TreeGrafter"/>
</dbReference>
<dbReference type="AlphaFoldDB" id="A0A7J0BE03"/>
<dbReference type="PANTHER" id="PTHR43016">
    <property type="entry name" value="PRESEQUENCE PROTEASE"/>
    <property type="match status" value="1"/>
</dbReference>
<proteinExistence type="predicted"/>
<dbReference type="InterPro" id="IPR011765">
    <property type="entry name" value="Pept_M16_N"/>
</dbReference>
<evidence type="ECO:0000259" key="7">
    <source>
        <dbReference type="SMART" id="SM01264"/>
    </source>
</evidence>
<dbReference type="Pfam" id="PF05193">
    <property type="entry name" value="Peptidase_M16_C"/>
    <property type="match status" value="1"/>
</dbReference>
<dbReference type="GO" id="GO:0004222">
    <property type="term" value="F:metalloendopeptidase activity"/>
    <property type="evidence" value="ECO:0007669"/>
    <property type="project" value="TreeGrafter"/>
</dbReference>
<comment type="caution">
    <text evidence="8">The sequence shown here is derived from an EMBL/GenBank/DDBJ whole genome shotgun (WGS) entry which is preliminary data.</text>
</comment>
<evidence type="ECO:0000256" key="2">
    <source>
        <dbReference type="ARBA" id="ARBA00022670"/>
    </source>
</evidence>
<sequence>MTKMYGFELVDEQPVAELSSVARLWRHTVTGAQLLSMVNSDENKVFGVSFRTPPQDSTGVAHILEHSVLCGSEKYPVKEPFVELLKGSLQTFLNAFTYPDKTCYPVASTNLQDFYNLVDVYLDACFFPRITEAIFQQEGWHYEVDGEDRQLSYKGVVFNEMKGVYSSPDSVLGEQSQQSLFPDITYGLDSGGNPSVIPDLTYEQFHTFHETYYHPSNGRFYFWGDDPEEERLAILGKLLDRFGPLKVDSAVPLQPAFDAPRSIVTGYAAGPAQDDEDRRGMFTVNWLLPETVEVELNFAFQMLEHILIGMPASPLRKALIESGLGEDLSGVGLESELRQMYFSTGLKGIDPEDAPKVEALIFDTLRELSEKGIDKACVEAAVNSVEFSLRENNTGRFPVGLAVMVRSLSTWLYDGDPLALLAFEAPLAAFKQRLGAGERVFEELITCAFLTNNHRSTVLLVPDEALQEARRKEEEDRLAGVRGALDARALEEIEATADTLRALQEAPDDPEAVATIPRVTKADLPLVNKPIPAEFSELAGVRVMTHDLPTGGIVYADLTFDVQGMDEAMLPYVPLLARCFTEMGTARRDFVELGMRIAAKTGGIEGDMLITTSLQDRSPVVKLLVNAKATTENAESLFSLMSEVLLEGRLDDRERFRSILLEEKARAEEQLVPAGHSVVISRLRSHFGMAGRVSELTDGIAYLQFLRRLVSGFDAQWADILSNLEAAREMLIRRNSALLNITVDDAGWNRIAPHAKAFLAALPEREQAGAVWSFTPSSQHEVFAIPAQVNYVGKAANLYDLGYVYHGSANVIFKHLRMGWLWDKVRVQGGAYGAFAAFDRAGGTLAQVSYRDPNLLKTLDVYDASAEYLRNVHLSTDELEKAIVGAIGELDAHLLPDAKGAASMTRYLTGDTEERRQQMREEILGTTLDDFRAFGAILSEAAAQGVVCVLGGAGVKEAAAEKGWQLADLL</sequence>
<dbReference type="InterPro" id="IPR007863">
    <property type="entry name" value="Peptidase_M16_C"/>
</dbReference>
<dbReference type="FunFam" id="3.30.830.10:FF:000034">
    <property type="entry name" value="presequence protease 1, chloroplastic/mitochondrial"/>
    <property type="match status" value="1"/>
</dbReference>
<evidence type="ECO:0000313" key="8">
    <source>
        <dbReference type="EMBL" id="GFM31917.1"/>
    </source>
</evidence>
<dbReference type="Pfam" id="PF08367">
    <property type="entry name" value="M16C_assoc"/>
    <property type="match status" value="1"/>
</dbReference>
<accession>A0A7J0BE03</accession>
<dbReference type="InterPro" id="IPR055130">
    <property type="entry name" value="PreP_C"/>
</dbReference>
<dbReference type="InterPro" id="IPR013578">
    <property type="entry name" value="Peptidase_M16C_assoc"/>
</dbReference>
<feature type="domain" description="Peptidase M16C associated" evidence="7">
    <location>
        <begin position="460"/>
        <end position="709"/>
    </location>
</feature>
<evidence type="ECO:0000256" key="5">
    <source>
        <dbReference type="ARBA" id="ARBA00022833"/>
    </source>
</evidence>
<dbReference type="PANTHER" id="PTHR43016:SF13">
    <property type="entry name" value="PRESEQUENCE PROTEASE, MITOCHONDRIAL"/>
    <property type="match status" value="1"/>
</dbReference>
<comment type="cofactor">
    <cofactor evidence="1">
        <name>Zn(2+)</name>
        <dbReference type="ChEBI" id="CHEBI:29105"/>
    </cofactor>
</comment>
<dbReference type="FunFam" id="3.30.830.10:FF:000009">
    <property type="entry name" value="Presequence protease, mitochondrial"/>
    <property type="match status" value="1"/>
</dbReference>
<dbReference type="SUPFAM" id="SSF63411">
    <property type="entry name" value="LuxS/MPP-like metallohydrolase"/>
    <property type="match status" value="4"/>
</dbReference>
<protein>
    <submittedName>
        <fullName evidence="8">Peptidase M16</fullName>
    </submittedName>
</protein>
<dbReference type="Pfam" id="PF00675">
    <property type="entry name" value="Peptidase_M16"/>
    <property type="match status" value="1"/>
</dbReference>
<evidence type="ECO:0000256" key="4">
    <source>
        <dbReference type="ARBA" id="ARBA00022801"/>
    </source>
</evidence>
<gene>
    <name evidence="8" type="ORF">DSM101010T_02820</name>
</gene>
<organism evidence="8 9">
    <name type="scientific">Desulfovibrio subterraneus</name>
    <dbReference type="NCBI Taxonomy" id="2718620"/>
    <lineage>
        <taxon>Bacteria</taxon>
        <taxon>Pseudomonadati</taxon>
        <taxon>Thermodesulfobacteriota</taxon>
        <taxon>Desulfovibrionia</taxon>
        <taxon>Desulfovibrionales</taxon>
        <taxon>Desulfovibrionaceae</taxon>
        <taxon>Desulfovibrio</taxon>
    </lineage>
</organism>
<keyword evidence="6" id="KW-0482">Metalloprotease</keyword>
<evidence type="ECO:0000313" key="9">
    <source>
        <dbReference type="Proteomes" id="UP000503840"/>
    </source>
</evidence>
<keyword evidence="3" id="KW-0479">Metal-binding</keyword>
<keyword evidence="5" id="KW-0862">Zinc</keyword>
<dbReference type="EMBL" id="BLVO01000004">
    <property type="protein sequence ID" value="GFM31917.1"/>
    <property type="molecule type" value="Genomic_DNA"/>
</dbReference>
<dbReference type="Pfam" id="PF22516">
    <property type="entry name" value="PreP_C"/>
    <property type="match status" value="1"/>
</dbReference>
<dbReference type="Gene3D" id="3.30.830.10">
    <property type="entry name" value="Metalloenzyme, LuxS/M16 peptidase-like"/>
    <property type="match status" value="4"/>
</dbReference>
<dbReference type="InterPro" id="IPR011249">
    <property type="entry name" value="Metalloenz_LuxS/M16"/>
</dbReference>
<dbReference type="GO" id="GO:0046872">
    <property type="term" value="F:metal ion binding"/>
    <property type="evidence" value="ECO:0007669"/>
    <property type="project" value="UniProtKB-KW"/>
</dbReference>
<keyword evidence="9" id="KW-1185">Reference proteome</keyword>